<dbReference type="Proteomes" id="UP000758155">
    <property type="component" value="Unassembled WGS sequence"/>
</dbReference>
<evidence type="ECO:0000259" key="2">
    <source>
        <dbReference type="Pfam" id="PF22893"/>
    </source>
</evidence>
<feature type="region of interest" description="Disordered" evidence="1">
    <location>
        <begin position="71"/>
        <end position="138"/>
    </location>
</feature>
<keyword evidence="4" id="KW-1185">Reference proteome</keyword>
<feature type="compositionally biased region" description="Basic and acidic residues" evidence="1">
    <location>
        <begin position="103"/>
        <end position="115"/>
    </location>
</feature>
<dbReference type="EMBL" id="SWKV01000028">
    <property type="protein sequence ID" value="KAF3039883.1"/>
    <property type="molecule type" value="Genomic_DNA"/>
</dbReference>
<feature type="compositionally biased region" description="Pro residues" evidence="1">
    <location>
        <begin position="78"/>
        <end position="94"/>
    </location>
</feature>
<dbReference type="AlphaFoldDB" id="A0A9P4WRI6"/>
<dbReference type="OrthoDB" id="3045089at2759"/>
<evidence type="ECO:0000313" key="3">
    <source>
        <dbReference type="EMBL" id="KAF3039883.1"/>
    </source>
</evidence>
<comment type="caution">
    <text evidence="3">The sequence shown here is derived from an EMBL/GenBank/DDBJ whole genome shotgun (WGS) entry which is preliminary data.</text>
</comment>
<gene>
    <name evidence="3" type="ORF">E8E12_003299</name>
</gene>
<accession>A0A9P4WRI6</accession>
<organism evidence="3 4">
    <name type="scientific">Didymella heteroderae</name>
    <dbReference type="NCBI Taxonomy" id="1769908"/>
    <lineage>
        <taxon>Eukaryota</taxon>
        <taxon>Fungi</taxon>
        <taxon>Dikarya</taxon>
        <taxon>Ascomycota</taxon>
        <taxon>Pezizomycotina</taxon>
        <taxon>Dothideomycetes</taxon>
        <taxon>Pleosporomycetidae</taxon>
        <taxon>Pleosporales</taxon>
        <taxon>Pleosporineae</taxon>
        <taxon>Didymellaceae</taxon>
        <taxon>Didymella</taxon>
    </lineage>
</organism>
<reference evidence="3" key="1">
    <citation type="submission" date="2019-04" db="EMBL/GenBank/DDBJ databases">
        <title>Sequencing of skin fungus with MAO and IRED activity.</title>
        <authorList>
            <person name="Marsaioli A.J."/>
            <person name="Bonatto J.M.C."/>
            <person name="Reis Junior O."/>
        </authorList>
    </citation>
    <scope>NUCLEOTIDE SEQUENCE</scope>
    <source>
        <strain evidence="3">28M1</strain>
    </source>
</reference>
<protein>
    <recommendedName>
        <fullName evidence="2">Ubiquitin-like domain-containing protein</fullName>
    </recommendedName>
</protein>
<feature type="domain" description="Ubiquitin-like" evidence="2">
    <location>
        <begin position="10"/>
        <end position="68"/>
    </location>
</feature>
<sequence>MASVQNLEDEGMEELIKQAFMQVDIIGPHVRQGHYDLLGPDGEIILPQAWETIIQPNWSINMHMWPMPEPPADVSVKPMPPPPPSPPGTLSPPESPHRATQQGKKERTVTEKMEPRPIANTSPQSEKRLHRKAGDEWKSSPSQFFAWAARGNTAPFLSPSGSSTRSMKRTSRSDSSSVPTHGMPASPGSEAHGDSCPTYVNVERQYNRDRLSNGGTHGFDVVKSSMIG</sequence>
<dbReference type="Pfam" id="PF22893">
    <property type="entry name" value="ULD_2"/>
    <property type="match status" value="1"/>
</dbReference>
<name>A0A9P4WRI6_9PLEO</name>
<dbReference type="InterPro" id="IPR054464">
    <property type="entry name" value="ULD_fung"/>
</dbReference>
<feature type="region of interest" description="Disordered" evidence="1">
    <location>
        <begin position="152"/>
        <end position="228"/>
    </location>
</feature>
<evidence type="ECO:0000256" key="1">
    <source>
        <dbReference type="SAM" id="MobiDB-lite"/>
    </source>
</evidence>
<proteinExistence type="predicted"/>
<evidence type="ECO:0000313" key="4">
    <source>
        <dbReference type="Proteomes" id="UP000758155"/>
    </source>
</evidence>